<gene>
    <name evidence="3" type="ORF">GFSPODELE1_LOCUS3218</name>
</gene>
<feature type="region of interest" description="Disordered" evidence="1">
    <location>
        <begin position="368"/>
        <end position="390"/>
    </location>
</feature>
<dbReference type="PANTHER" id="PTHR23389">
    <property type="entry name" value="CHROMOSOME TRANSMISSION FIDELITY FACTOR 18"/>
    <property type="match status" value="1"/>
</dbReference>
<dbReference type="SMART" id="SM00382">
    <property type="entry name" value="AAA"/>
    <property type="match status" value="1"/>
</dbReference>
<name>A0ABP1D0G3_9APHY</name>
<sequence length="933" mass="103443">MSEPKKKAGAKRGRKPKALQNSSAQRTLKDMFGNQASSSAASLTSVPSGAEVVDVDAQAAGERSDNYGASGAQVHTDESNTVKRNEVSAASDKRMPIYPMFLKRQAPSESSRNTGPPTQAENDEVIEILAEGSDVETKRAPPTQFQRAPLRPIPITRRDSTPGQSREDPIVVEMSPERPTTAKTSSKAVWSIFQPSDSRPSSPTKQQFKKASQGCLQLPYPTKDTQHVRGPQVAFEGPASPFPQREKGKERAREIETELPVFLRAFQKLKTDHHDASANSDAAHVVRSSVPNLALPDNIPRAYRAYPAIARLSNEAFLQDINRQGSRNLQWTEKWRPRRADEVLGNEQRALYLRDWLVALRLQFDKHGQPEAEASSQRRKRKLAKSKKPQIIRQVRKRRRIDYDDLDGFVAPDDEFEEFEDTMYESEDDLTHFSTSQVSSPVPSTDSSPPSPFPSSPPPEELDDGFCPTFSLRPVHFGQTLHNTILLTGPSGCGKTAAVYACAEELGWEVFEVYPGIGERNGPELHKLIGDVGKNHLVNAKRNNPISTPSFFQNNGIKRRKQVILSDDEEQGHIDVEQHLEPAPAAPEPSISQSLLLIEEVDVLYQSDAGFWPALINIIKECRRPVILTCNDSSLVPLADLPLQTTLVFEPPPSAIAASYFQAICQIEGILIRHDSLEMLYEGESLRSPLGSSQYPTGRHDLRRTINQLQLGHLQDHVSLTEAEQPQTDEPPAPDDKLIARLSLLHDICSVLDCLTRDDILGTGDTETLDESPSADDELGYKVLRLGSATVRQPVVSVFHDKATAIVDEAAMISRSLLSAFNAPIPLEPLNSADQSLPAERTTFAAELTSVFETCNLPMSILGQPPLYLDYAPWIRYMVGVDDAAIQKLASPSGQVGRQTRNSQKAVSERRYLDHFKERELHVLAVTAFRMDE</sequence>
<dbReference type="PANTHER" id="PTHR23389:SF21">
    <property type="entry name" value="ATPASE FAMILY AAA DOMAIN-CONTAINING PROTEIN 5"/>
    <property type="match status" value="1"/>
</dbReference>
<dbReference type="InterPro" id="IPR027417">
    <property type="entry name" value="P-loop_NTPase"/>
</dbReference>
<feature type="region of interest" description="Disordered" evidence="1">
    <location>
        <begin position="428"/>
        <end position="464"/>
    </location>
</feature>
<feature type="compositionally biased region" description="Pro residues" evidence="1">
    <location>
        <begin position="449"/>
        <end position="459"/>
    </location>
</feature>
<accession>A0ABP1D0G3</accession>
<evidence type="ECO:0000259" key="2">
    <source>
        <dbReference type="SMART" id="SM00382"/>
    </source>
</evidence>
<protein>
    <recommendedName>
        <fullName evidence="2">AAA+ ATPase domain-containing protein</fullName>
    </recommendedName>
</protein>
<feature type="compositionally biased region" description="Basic and acidic residues" evidence="1">
    <location>
        <begin position="156"/>
        <end position="169"/>
    </location>
</feature>
<feature type="compositionally biased region" description="Low complexity" evidence="1">
    <location>
        <begin position="433"/>
        <end position="448"/>
    </location>
</feature>
<dbReference type="Gene3D" id="3.40.50.300">
    <property type="entry name" value="P-loop containing nucleotide triphosphate hydrolases"/>
    <property type="match status" value="1"/>
</dbReference>
<feature type="region of interest" description="Disordered" evidence="1">
    <location>
        <begin position="1"/>
        <end position="212"/>
    </location>
</feature>
<dbReference type="SUPFAM" id="SSF52540">
    <property type="entry name" value="P-loop containing nucleoside triphosphate hydrolases"/>
    <property type="match status" value="1"/>
</dbReference>
<organism evidence="3 4">
    <name type="scientific">Somion occarium</name>
    <dbReference type="NCBI Taxonomy" id="3059160"/>
    <lineage>
        <taxon>Eukaryota</taxon>
        <taxon>Fungi</taxon>
        <taxon>Dikarya</taxon>
        <taxon>Basidiomycota</taxon>
        <taxon>Agaricomycotina</taxon>
        <taxon>Agaricomycetes</taxon>
        <taxon>Polyporales</taxon>
        <taxon>Cerrenaceae</taxon>
        <taxon>Somion</taxon>
    </lineage>
</organism>
<feature type="compositionally biased region" description="Polar residues" evidence="1">
    <location>
        <begin position="181"/>
        <end position="210"/>
    </location>
</feature>
<feature type="compositionally biased region" description="Polar residues" evidence="1">
    <location>
        <begin position="107"/>
        <end position="120"/>
    </location>
</feature>
<feature type="compositionally biased region" description="Basic and acidic residues" evidence="1">
    <location>
        <begin position="75"/>
        <end position="95"/>
    </location>
</feature>
<feature type="compositionally biased region" description="Basic residues" evidence="1">
    <location>
        <begin position="377"/>
        <end position="390"/>
    </location>
</feature>
<dbReference type="Pfam" id="PF00004">
    <property type="entry name" value="AAA"/>
    <property type="match status" value="1"/>
</dbReference>
<feature type="compositionally biased region" description="Basic residues" evidence="1">
    <location>
        <begin position="7"/>
        <end position="17"/>
    </location>
</feature>
<feature type="domain" description="AAA+ ATPase" evidence="2">
    <location>
        <begin position="481"/>
        <end position="653"/>
    </location>
</feature>
<evidence type="ECO:0000313" key="3">
    <source>
        <dbReference type="EMBL" id="CAL1700609.1"/>
    </source>
</evidence>
<dbReference type="InterPro" id="IPR003959">
    <property type="entry name" value="ATPase_AAA_core"/>
</dbReference>
<reference evidence="4" key="1">
    <citation type="submission" date="2024-04" db="EMBL/GenBank/DDBJ databases">
        <authorList>
            <person name="Shaw F."/>
            <person name="Minotto A."/>
        </authorList>
    </citation>
    <scope>NUCLEOTIDE SEQUENCE [LARGE SCALE GENOMIC DNA]</scope>
</reference>
<dbReference type="EMBL" id="OZ037945">
    <property type="protein sequence ID" value="CAL1700609.1"/>
    <property type="molecule type" value="Genomic_DNA"/>
</dbReference>
<proteinExistence type="predicted"/>
<dbReference type="Proteomes" id="UP001497453">
    <property type="component" value="Chromosome 2"/>
</dbReference>
<evidence type="ECO:0000256" key="1">
    <source>
        <dbReference type="SAM" id="MobiDB-lite"/>
    </source>
</evidence>
<dbReference type="InterPro" id="IPR003593">
    <property type="entry name" value="AAA+_ATPase"/>
</dbReference>
<evidence type="ECO:0000313" key="4">
    <source>
        <dbReference type="Proteomes" id="UP001497453"/>
    </source>
</evidence>
<keyword evidence="4" id="KW-1185">Reference proteome</keyword>